<reference evidence="1 2" key="1">
    <citation type="journal article" date="2022" name="Hortic Res">
        <title>A haplotype resolved chromosomal level avocado genome allows analysis of novel avocado genes.</title>
        <authorList>
            <person name="Nath O."/>
            <person name="Fletcher S.J."/>
            <person name="Hayward A."/>
            <person name="Shaw L.M."/>
            <person name="Masouleh A.K."/>
            <person name="Furtado A."/>
            <person name="Henry R.J."/>
            <person name="Mitter N."/>
        </authorList>
    </citation>
    <scope>NUCLEOTIDE SEQUENCE [LARGE SCALE GENOMIC DNA]</scope>
    <source>
        <strain evidence="2">cv. Hass</strain>
    </source>
</reference>
<proteinExistence type="predicted"/>
<comment type="caution">
    <text evidence="1">The sequence shown here is derived from an EMBL/GenBank/DDBJ whole genome shotgun (WGS) entry which is preliminary data.</text>
</comment>
<accession>A0ACC2MBJ8</accession>
<name>A0ACC2MBJ8_PERAE</name>
<evidence type="ECO:0000313" key="2">
    <source>
        <dbReference type="Proteomes" id="UP001234297"/>
    </source>
</evidence>
<protein>
    <submittedName>
        <fullName evidence="1">Uncharacterized protein</fullName>
    </submittedName>
</protein>
<dbReference type="EMBL" id="CM056810">
    <property type="protein sequence ID" value="KAJ8643104.1"/>
    <property type="molecule type" value="Genomic_DNA"/>
</dbReference>
<organism evidence="1 2">
    <name type="scientific">Persea americana</name>
    <name type="common">Avocado</name>
    <dbReference type="NCBI Taxonomy" id="3435"/>
    <lineage>
        <taxon>Eukaryota</taxon>
        <taxon>Viridiplantae</taxon>
        <taxon>Streptophyta</taxon>
        <taxon>Embryophyta</taxon>
        <taxon>Tracheophyta</taxon>
        <taxon>Spermatophyta</taxon>
        <taxon>Magnoliopsida</taxon>
        <taxon>Magnoliidae</taxon>
        <taxon>Laurales</taxon>
        <taxon>Lauraceae</taxon>
        <taxon>Persea</taxon>
    </lineage>
</organism>
<sequence length="173" mass="19102">MKVRGNASLALHDLTPYYRLLSRASAAIASDPIYSSKALRSELCQASGSLSLGSLRWRSSPVTPNVHFSGSKFIMDSDYDNKLFNVREDENPQILKETHSRIQAVKTSSLNQKHVSPPHNCFHELTGPSSTGLRGGHKYILQSVPSFPPLTPYGKPKKSEKRACSNMSGNEEE</sequence>
<dbReference type="Proteomes" id="UP001234297">
    <property type="component" value="Chromosome 2"/>
</dbReference>
<gene>
    <name evidence="1" type="ORF">MRB53_004852</name>
</gene>
<evidence type="ECO:0000313" key="1">
    <source>
        <dbReference type="EMBL" id="KAJ8643104.1"/>
    </source>
</evidence>
<keyword evidence="2" id="KW-1185">Reference proteome</keyword>